<name>A0A163BD43_PHYB8</name>
<evidence type="ECO:0000256" key="8">
    <source>
        <dbReference type="SAM" id="MobiDB-lite"/>
    </source>
</evidence>
<evidence type="ECO:0000259" key="9">
    <source>
        <dbReference type="PROSITE" id="PS51758"/>
    </source>
</evidence>
<organism evidence="10 11">
    <name type="scientific">Phycomyces blakesleeanus (strain ATCC 8743b / DSM 1359 / FGSC 10004 / NBRC 33097 / NRRL 1555)</name>
    <dbReference type="NCBI Taxonomy" id="763407"/>
    <lineage>
        <taxon>Eukaryota</taxon>
        <taxon>Fungi</taxon>
        <taxon>Fungi incertae sedis</taxon>
        <taxon>Mucoromycota</taxon>
        <taxon>Mucoromycotina</taxon>
        <taxon>Mucoromycetes</taxon>
        <taxon>Mucorales</taxon>
        <taxon>Phycomycetaceae</taxon>
        <taxon>Phycomyces</taxon>
    </lineage>
</organism>
<dbReference type="Pfam" id="PF07766">
    <property type="entry name" value="LETM1_RBD"/>
    <property type="match status" value="1"/>
</dbReference>
<evidence type="ECO:0000256" key="6">
    <source>
        <dbReference type="ARBA" id="ARBA00023136"/>
    </source>
</evidence>
<keyword evidence="3" id="KW-0999">Mitochondrion inner membrane</keyword>
<keyword evidence="6" id="KW-0472">Membrane</keyword>
<dbReference type="GO" id="GO:0043022">
    <property type="term" value="F:ribosome binding"/>
    <property type="evidence" value="ECO:0007669"/>
    <property type="project" value="InterPro"/>
</dbReference>
<keyword evidence="2" id="KW-0812">Transmembrane</keyword>
<evidence type="ECO:0000256" key="7">
    <source>
        <dbReference type="PROSITE-ProRule" id="PRU01094"/>
    </source>
</evidence>
<keyword evidence="4" id="KW-1133">Transmembrane helix</keyword>
<dbReference type="OrthoDB" id="73691at2759"/>
<dbReference type="Proteomes" id="UP000077315">
    <property type="component" value="Unassembled WGS sequence"/>
</dbReference>
<evidence type="ECO:0000256" key="4">
    <source>
        <dbReference type="ARBA" id="ARBA00022989"/>
    </source>
</evidence>
<gene>
    <name evidence="10" type="ORF">PHYBLDRAFT_138308</name>
</gene>
<evidence type="ECO:0000256" key="2">
    <source>
        <dbReference type="ARBA" id="ARBA00022692"/>
    </source>
</evidence>
<reference evidence="11" key="1">
    <citation type="submission" date="2015-06" db="EMBL/GenBank/DDBJ databases">
        <title>Expansion of signal transduction pathways in fungi by whole-genome duplication.</title>
        <authorList>
            <consortium name="DOE Joint Genome Institute"/>
            <person name="Corrochano L.M."/>
            <person name="Kuo A."/>
            <person name="Marcet-Houben M."/>
            <person name="Polaino S."/>
            <person name="Salamov A."/>
            <person name="Villalobos J.M."/>
            <person name="Alvarez M.I."/>
            <person name="Avalos J."/>
            <person name="Benito E.P."/>
            <person name="Benoit I."/>
            <person name="Burger G."/>
            <person name="Camino L.P."/>
            <person name="Canovas D."/>
            <person name="Cerda-Olmedo E."/>
            <person name="Cheng J.-F."/>
            <person name="Dominguez A."/>
            <person name="Elias M."/>
            <person name="Eslava A.P."/>
            <person name="Glaser F."/>
            <person name="Grimwood J."/>
            <person name="Gutierrez G."/>
            <person name="Heitman J."/>
            <person name="Henrissat B."/>
            <person name="Iturriaga E.A."/>
            <person name="Lang B.F."/>
            <person name="Lavin J.L."/>
            <person name="Lee S."/>
            <person name="Li W."/>
            <person name="Lindquist E."/>
            <person name="Lopez-Garcia S."/>
            <person name="Luque E.M."/>
            <person name="Marcos A.T."/>
            <person name="Martin J."/>
            <person name="McCluskey K."/>
            <person name="Medina H.R."/>
            <person name="Miralles-Duran A."/>
            <person name="Miyazaki A."/>
            <person name="Munoz-Torres E."/>
            <person name="Oguiza J.A."/>
            <person name="Ohm R."/>
            <person name="Olmedo M."/>
            <person name="Orejas M."/>
            <person name="Ortiz-Castellanos L."/>
            <person name="Pisabarro A.G."/>
            <person name="Rodriguez-Romero J."/>
            <person name="Ruiz-Herrera J."/>
            <person name="Ruiz-Vazquez R."/>
            <person name="Sanz C."/>
            <person name="Schackwitz W."/>
            <person name="Schmutz J."/>
            <person name="Shahriari M."/>
            <person name="Shelest E."/>
            <person name="Silva-Franco F."/>
            <person name="Soanes D."/>
            <person name="Syed K."/>
            <person name="Tagua V.G."/>
            <person name="Talbot N.J."/>
            <person name="Thon M."/>
            <person name="De vries R.P."/>
            <person name="Wiebenga A."/>
            <person name="Yadav J.S."/>
            <person name="Braun E.L."/>
            <person name="Baker S."/>
            <person name="Garre V."/>
            <person name="Horwitz B."/>
            <person name="Torres-Martinez S."/>
            <person name="Idnurm A."/>
            <person name="Herrera-Estrella A."/>
            <person name="Gabaldon T."/>
            <person name="Grigoriev I.V."/>
        </authorList>
    </citation>
    <scope>NUCLEOTIDE SEQUENCE [LARGE SCALE GENOMIC DNA]</scope>
    <source>
        <strain evidence="11">NRRL 1555(-)</strain>
    </source>
</reference>
<dbReference type="PROSITE" id="PS51758">
    <property type="entry name" value="LETM1_RBD"/>
    <property type="match status" value="1"/>
</dbReference>
<evidence type="ECO:0000256" key="1">
    <source>
        <dbReference type="ARBA" id="ARBA00004434"/>
    </source>
</evidence>
<dbReference type="VEuPathDB" id="FungiDB:PHYBLDRAFT_138308"/>
<evidence type="ECO:0000313" key="10">
    <source>
        <dbReference type="EMBL" id="OAD80761.1"/>
    </source>
</evidence>
<dbReference type="GO" id="GO:0005743">
    <property type="term" value="C:mitochondrial inner membrane"/>
    <property type="evidence" value="ECO:0007669"/>
    <property type="project" value="UniProtKB-SubCell"/>
</dbReference>
<dbReference type="InterPro" id="IPR033122">
    <property type="entry name" value="LETM1-like_RBD"/>
</dbReference>
<feature type="domain" description="Letm1 RBD" evidence="9">
    <location>
        <begin position="142"/>
        <end position="343"/>
    </location>
</feature>
<evidence type="ECO:0000313" key="11">
    <source>
        <dbReference type="Proteomes" id="UP000077315"/>
    </source>
</evidence>
<feature type="region of interest" description="Disordered" evidence="8">
    <location>
        <begin position="59"/>
        <end position="80"/>
    </location>
</feature>
<dbReference type="InParanoid" id="A0A163BD43"/>
<dbReference type="EMBL" id="KV440971">
    <property type="protein sequence ID" value="OAD80761.1"/>
    <property type="molecule type" value="Genomic_DNA"/>
</dbReference>
<keyword evidence="11" id="KW-1185">Reference proteome</keyword>
<evidence type="ECO:0000256" key="3">
    <source>
        <dbReference type="ARBA" id="ARBA00022792"/>
    </source>
</evidence>
<dbReference type="GO" id="GO:0030003">
    <property type="term" value="P:intracellular monoatomic cation homeostasis"/>
    <property type="evidence" value="ECO:0007669"/>
    <property type="project" value="TreeGrafter"/>
</dbReference>
<comment type="subcellular location">
    <subcellularLocation>
        <location evidence="1">Mitochondrion inner membrane</location>
        <topology evidence="1">Single-pass membrane protein</topology>
    </subcellularLocation>
</comment>
<dbReference type="PANTHER" id="PTHR14009">
    <property type="entry name" value="LEUCINE ZIPPER-EF-HAND CONTAINING TRANSMEMBRANE PROTEIN"/>
    <property type="match status" value="1"/>
</dbReference>
<proteinExistence type="predicted"/>
<keyword evidence="5 7" id="KW-0496">Mitochondrion</keyword>
<evidence type="ECO:0000256" key="5">
    <source>
        <dbReference type="ARBA" id="ARBA00023128"/>
    </source>
</evidence>
<dbReference type="STRING" id="763407.A0A163BD43"/>
<accession>A0A163BD43</accession>
<dbReference type="PANTHER" id="PTHR14009:SF1">
    <property type="entry name" value="MITOCHONDRIAL PROTON_CALCIUM EXCHANGER PROTEIN"/>
    <property type="match status" value="1"/>
</dbReference>
<dbReference type="AlphaFoldDB" id="A0A163BD43"/>
<sequence>MATSILGRQTLRACARVSPLITRPLAQRPGTCRSLYISGLHVSSPSLRASPASLIKYRASSTSTNKQQTPVTPAEPNTNEPTSRIGKFIKFSKDLISFYKNGLKLLWANGKTAKALKQRVQNEGYNLNRAEFQLVHNSHKDMLKLIPFGFVFMILPESIPLLVMYVPGAVPSTCLKESQVIKQREKLDKIRQNMSKNVIMSADSIEGISPEDFLNPRTFAKTAKAYNYDFELTRIDRAHLSSYCCFMGLSGWGTQGILKKRLNKHLDYLFEDDKLIVKEGIETLPLPELQQAAEERGIRSINANGDSLRRAIKYWIAVTAMDPPVSRGLLVFSRMFLLNANYK</sequence>
<protein>
    <recommendedName>
        <fullName evidence="9">Letm1 RBD domain-containing protein</fullName>
    </recommendedName>
</protein>
<dbReference type="RefSeq" id="XP_018298801.1">
    <property type="nucleotide sequence ID" value="XM_018429970.1"/>
</dbReference>
<dbReference type="InterPro" id="IPR044202">
    <property type="entry name" value="LETM1/MDM38-like"/>
</dbReference>
<dbReference type="GeneID" id="28990876"/>